<reference evidence="1 2" key="1">
    <citation type="submission" date="2013-04" db="EMBL/GenBank/DDBJ databases">
        <title>Gluconobacter oxydans NBRC 3293 whole genome sequence.</title>
        <authorList>
            <person name="Matsutani M."/>
            <person name="Yakushi T."/>
            <person name="Matsushita K."/>
        </authorList>
    </citation>
    <scope>NUCLEOTIDE SEQUENCE [LARGE SCALE GENOMIC DNA]</scope>
    <source>
        <strain evidence="1 2">NBRC 3293</strain>
    </source>
</reference>
<organism evidence="1 2">
    <name type="scientific">Gluconobacter oxydans NBRC 3293</name>
    <dbReference type="NCBI Taxonomy" id="1315969"/>
    <lineage>
        <taxon>Bacteria</taxon>
        <taxon>Pseudomonadati</taxon>
        <taxon>Pseudomonadota</taxon>
        <taxon>Alphaproteobacteria</taxon>
        <taxon>Acetobacterales</taxon>
        <taxon>Acetobacteraceae</taxon>
        <taxon>Gluconobacter</taxon>
    </lineage>
</organism>
<accession>A0A829WUY0</accession>
<sequence>MSRQWYPAATQTVRARRLCGAVSDRNINVKRPWLTASLISVTAVIGMAGVHHEAHMELVRGLSSFRAALPPGTTFTYGSAHPAILSLGATLTDITLRDGSLTLRASRMKLGHPRPTPDGGLSIRAVEVREPFLQTPTQIIHGSTLSLRQLVLPPSRPATEGHSRIDPAHIALAHGQIEQLSVQNLVPSPSPGPINVHSLFSGRLTLDNYGPALVTTLRTEGSTIAYERTVHAPGQEPQLVSGQASLERLDLKQKDLAAQVAALWDHHPLPPHMAPPESFAARNFRLSMTSGTIRLDELHGTGTLENQTATMTQDLKGFHFQSDEKLPFPINGAGSTAHSVQVSNLDDHTSQTDASLTVPGFMTLTASARTVQTDFAQGHSSPQQMLQSTALQNVSFSLKGDRLLDTGFVLSARQAGNGMTADQLRQQAAQVLQTALSVNPALSAIPDYVANPAGRTLTVTYASGTPVSLRVLNDAFSSPASMLAFLASPDLKASAQ</sequence>
<proteinExistence type="predicted"/>
<evidence type="ECO:0000313" key="1">
    <source>
        <dbReference type="EMBL" id="GEM15734.1"/>
    </source>
</evidence>
<dbReference type="Proteomes" id="UP000484858">
    <property type="component" value="Unassembled WGS sequence"/>
</dbReference>
<dbReference type="EMBL" id="BARJ01000002">
    <property type="protein sequence ID" value="GEM15734.1"/>
    <property type="molecule type" value="Genomic_DNA"/>
</dbReference>
<dbReference type="AlphaFoldDB" id="A0A829WUY0"/>
<comment type="caution">
    <text evidence="1">The sequence shown here is derived from an EMBL/GenBank/DDBJ whole genome shotgun (WGS) entry which is preliminary data.</text>
</comment>
<protein>
    <submittedName>
        <fullName evidence="1">Uncharacterized protein</fullName>
    </submittedName>
</protein>
<gene>
    <name evidence="1" type="ORF">NBRC3293_0231</name>
</gene>
<name>A0A829WUY0_GLUOY</name>
<evidence type="ECO:0000313" key="2">
    <source>
        <dbReference type="Proteomes" id="UP000484858"/>
    </source>
</evidence>